<dbReference type="RefSeq" id="WP_323250874.1">
    <property type="nucleotide sequence ID" value="NZ_JAYFUL010000029.1"/>
</dbReference>
<feature type="transmembrane region" description="Helical" evidence="1">
    <location>
        <begin position="88"/>
        <end position="109"/>
    </location>
</feature>
<keyword evidence="1" id="KW-0812">Transmembrane</keyword>
<dbReference type="GO" id="GO:0016301">
    <property type="term" value="F:kinase activity"/>
    <property type="evidence" value="ECO:0007669"/>
    <property type="project" value="UniProtKB-KW"/>
</dbReference>
<feature type="transmembrane region" description="Helical" evidence="1">
    <location>
        <begin position="129"/>
        <end position="153"/>
    </location>
</feature>
<gene>
    <name evidence="3" type="ORF">VB264_16220</name>
</gene>
<evidence type="ECO:0000313" key="4">
    <source>
        <dbReference type="Proteomes" id="UP001304671"/>
    </source>
</evidence>
<keyword evidence="1" id="KW-0472">Membrane</keyword>
<evidence type="ECO:0000256" key="1">
    <source>
        <dbReference type="SAM" id="Phobius"/>
    </source>
</evidence>
<dbReference type="InterPro" id="IPR010559">
    <property type="entry name" value="Sig_transdc_His_kin_internal"/>
</dbReference>
<keyword evidence="1" id="KW-1133">Transmembrane helix</keyword>
<dbReference type="InterPro" id="IPR036890">
    <property type="entry name" value="HATPase_C_sf"/>
</dbReference>
<evidence type="ECO:0000259" key="2">
    <source>
        <dbReference type="Pfam" id="PF06580"/>
    </source>
</evidence>
<comment type="caution">
    <text evidence="3">The sequence shown here is derived from an EMBL/GenBank/DDBJ whole genome shotgun (WGS) entry which is preliminary data.</text>
</comment>
<feature type="domain" description="Signal transduction histidine kinase internal region" evidence="2">
    <location>
        <begin position="174"/>
        <end position="252"/>
    </location>
</feature>
<dbReference type="PANTHER" id="PTHR34220:SF7">
    <property type="entry name" value="SENSOR HISTIDINE KINASE YPDA"/>
    <property type="match status" value="1"/>
</dbReference>
<keyword evidence="4" id="KW-1185">Reference proteome</keyword>
<dbReference type="PANTHER" id="PTHR34220">
    <property type="entry name" value="SENSOR HISTIDINE KINASE YPDA"/>
    <property type="match status" value="1"/>
</dbReference>
<dbReference type="Proteomes" id="UP001304671">
    <property type="component" value="Unassembled WGS sequence"/>
</dbReference>
<reference evidence="3 4" key="1">
    <citation type="submission" date="2023-12" db="EMBL/GenBank/DDBJ databases">
        <title>Novel species of the genus Arcicella isolated from rivers.</title>
        <authorList>
            <person name="Lu H."/>
        </authorList>
    </citation>
    <scope>NUCLEOTIDE SEQUENCE [LARGE SCALE GENOMIC DNA]</scope>
    <source>
        <strain evidence="3 4">LMG 21963</strain>
    </source>
</reference>
<feature type="transmembrane region" description="Helical" evidence="1">
    <location>
        <begin position="20"/>
        <end position="37"/>
    </location>
</feature>
<sequence length="379" mass="44642">MFNNKANIFSKNSWFIKYKLYHIPFWFLYHIAWWTLTIRNFSAVANNLLSSAYSIKFLFYVVFQAIAVYFNLFYLIPHYLQKGKYGLYILFLLLVVLSTSWFIVAGYYTSAYLSDFTFKELYQKEPSDFMFFFLINALPSTMASTTLAMSIKLTKNWIQSERKQHVLEKEKLETELKYLKSQFNPHFLFNTINSIFVLIHKNPDLASESLASFSDLLRYQLYECNENEIALEKELFFLNNFIELERLRLDEKQTDLKFEINNHSAIGQTIEPFILMPFVENAFKHVSKGKGQQNYISMTLDIDSEMVHLMIENSFVVAQKSDNGMYENSGIGLKNVIRRLDLLYPKHYKLAINETTDRYKVTLKLALNKKQSLIPQTTL</sequence>
<evidence type="ECO:0000313" key="3">
    <source>
        <dbReference type="EMBL" id="MEA5259345.1"/>
    </source>
</evidence>
<proteinExistence type="predicted"/>
<keyword evidence="3" id="KW-0808">Transferase</keyword>
<protein>
    <submittedName>
        <fullName evidence="3">Histidine kinase</fullName>
    </submittedName>
</protein>
<dbReference type="Gene3D" id="3.30.565.10">
    <property type="entry name" value="Histidine kinase-like ATPase, C-terminal domain"/>
    <property type="match status" value="1"/>
</dbReference>
<accession>A0ABU5QRG9</accession>
<keyword evidence="3" id="KW-0418">Kinase</keyword>
<dbReference type="SUPFAM" id="SSF55874">
    <property type="entry name" value="ATPase domain of HSP90 chaperone/DNA topoisomerase II/histidine kinase"/>
    <property type="match status" value="1"/>
</dbReference>
<dbReference type="EMBL" id="JAYFUL010000029">
    <property type="protein sequence ID" value="MEA5259345.1"/>
    <property type="molecule type" value="Genomic_DNA"/>
</dbReference>
<name>A0ABU5QRG9_9BACT</name>
<feature type="transmembrane region" description="Helical" evidence="1">
    <location>
        <begin position="57"/>
        <end position="76"/>
    </location>
</feature>
<organism evidence="3 4">
    <name type="scientific">Arcicella aquatica</name>
    <dbReference type="NCBI Taxonomy" id="217141"/>
    <lineage>
        <taxon>Bacteria</taxon>
        <taxon>Pseudomonadati</taxon>
        <taxon>Bacteroidota</taxon>
        <taxon>Cytophagia</taxon>
        <taxon>Cytophagales</taxon>
        <taxon>Flectobacillaceae</taxon>
        <taxon>Arcicella</taxon>
    </lineage>
</organism>
<dbReference type="Pfam" id="PF06580">
    <property type="entry name" value="His_kinase"/>
    <property type="match status" value="1"/>
</dbReference>
<dbReference type="InterPro" id="IPR050640">
    <property type="entry name" value="Bact_2-comp_sensor_kinase"/>
</dbReference>